<dbReference type="PATRIC" id="fig|1547436.3.peg.2837"/>
<proteinExistence type="predicted"/>
<sequence length="345" mass="40051">MHFLRYLPILMSISLFAQSQKTYRVRTIAFYNVENLFDTVNDTLIFDDERTPDGSYNWTDERYEKKIEHISNVLSKIGGETTDTSPDIIGLCEVENKNVIKDLVNHPNLLERDYGIVHFDSPDERGIDVALLYKKASYLPSSFKSHRLLLFDEMGQRNYTRDQLVVGGLLDDEEFYFIVNHWPSRRGGASKSAPNRLRAAFLNKRIIDSIQKLNIDAKIISMGDLNDDPRDDSLKKVLKTIGKENQLDSLRLFNPMEKLHKKGLGSLAYRDKWNLFDQFFMTSNLIGKSKEYYSYWKAGIYAPSKIRTIKGKYKGYPFRTYSGSNYTGGYSDHFPVYLYLVREVE</sequence>
<dbReference type="InterPro" id="IPR005135">
    <property type="entry name" value="Endo/exonuclease/phosphatase"/>
</dbReference>
<dbReference type="PANTHER" id="PTHR42834">
    <property type="entry name" value="ENDONUCLEASE/EXONUCLEASE/PHOSPHATASE FAMILY PROTEIN (AFU_ORTHOLOGUE AFUA_3G09210)"/>
    <property type="match status" value="1"/>
</dbReference>
<dbReference type="PANTHER" id="PTHR42834:SF1">
    <property type="entry name" value="ENDONUCLEASE_EXONUCLEASE_PHOSPHATASE FAMILY PROTEIN (AFU_ORTHOLOGUE AFUA_3G09210)"/>
    <property type="match status" value="1"/>
</dbReference>
<dbReference type="OrthoDB" id="9802724at2"/>
<dbReference type="Proteomes" id="UP000050827">
    <property type="component" value="Unassembled WGS sequence"/>
</dbReference>
<gene>
    <name evidence="2" type="ORF">AAY42_13735</name>
</gene>
<dbReference type="SUPFAM" id="SSF56219">
    <property type="entry name" value="DNase I-like"/>
    <property type="match status" value="1"/>
</dbReference>
<keyword evidence="2" id="KW-0255">Endonuclease</keyword>
<keyword evidence="3" id="KW-1185">Reference proteome</keyword>
<reference evidence="2 3" key="1">
    <citation type="submission" date="2015-04" db="EMBL/GenBank/DDBJ databases">
        <title>Complete genome of flavobacterium.</title>
        <authorList>
            <person name="Kwon Y.M."/>
            <person name="Kim S.-J."/>
        </authorList>
    </citation>
    <scope>NUCLEOTIDE SEQUENCE [LARGE SCALE GENOMIC DNA]</scope>
    <source>
        <strain evidence="2 3">DK169</strain>
    </source>
</reference>
<dbReference type="Gene3D" id="3.60.10.10">
    <property type="entry name" value="Endonuclease/exonuclease/phosphatase"/>
    <property type="match status" value="1"/>
</dbReference>
<accession>A0A0Q1DP84</accession>
<dbReference type="InterPro" id="IPR036691">
    <property type="entry name" value="Endo/exonu/phosph_ase_sf"/>
</dbReference>
<name>A0A0Q1DP84_9FLAO</name>
<keyword evidence="2" id="KW-0540">Nuclease</keyword>
<organism evidence="2 3">
    <name type="scientific">Flagellimonas eckloniae</name>
    <dbReference type="NCBI Taxonomy" id="346185"/>
    <lineage>
        <taxon>Bacteria</taxon>
        <taxon>Pseudomonadati</taxon>
        <taxon>Bacteroidota</taxon>
        <taxon>Flavobacteriia</taxon>
        <taxon>Flavobacteriales</taxon>
        <taxon>Flavobacteriaceae</taxon>
        <taxon>Flagellimonas</taxon>
    </lineage>
</organism>
<dbReference type="EMBL" id="LCTZ01000002">
    <property type="protein sequence ID" value="KQC30828.1"/>
    <property type="molecule type" value="Genomic_DNA"/>
</dbReference>
<feature type="domain" description="Endonuclease/exonuclease/phosphatase" evidence="1">
    <location>
        <begin position="27"/>
        <end position="341"/>
    </location>
</feature>
<evidence type="ECO:0000313" key="3">
    <source>
        <dbReference type="Proteomes" id="UP000050827"/>
    </source>
</evidence>
<dbReference type="AlphaFoldDB" id="A0A0Q1DP84"/>
<evidence type="ECO:0000259" key="1">
    <source>
        <dbReference type="Pfam" id="PF19580"/>
    </source>
</evidence>
<protein>
    <submittedName>
        <fullName evidence="2">Endonuclease</fullName>
    </submittedName>
</protein>
<dbReference type="STRING" id="346185.AAY42_13735"/>
<comment type="caution">
    <text evidence="2">The sequence shown here is derived from an EMBL/GenBank/DDBJ whole genome shotgun (WGS) entry which is preliminary data.</text>
</comment>
<dbReference type="Pfam" id="PF19580">
    <property type="entry name" value="Exo_endo_phos_3"/>
    <property type="match status" value="1"/>
</dbReference>
<evidence type="ECO:0000313" key="2">
    <source>
        <dbReference type="EMBL" id="KQC30828.1"/>
    </source>
</evidence>
<dbReference type="GO" id="GO:0004519">
    <property type="term" value="F:endonuclease activity"/>
    <property type="evidence" value="ECO:0007669"/>
    <property type="project" value="UniProtKB-KW"/>
</dbReference>
<keyword evidence="2" id="KW-0378">Hydrolase</keyword>